<sequence length="68" mass="7337">MEKTLHSQIIDALGGTSKTALMFDIDPASVSGWRKNGIPRSRLMYIKLARPDLFDEAGSVIAAGDEAC</sequence>
<evidence type="ECO:0008006" key="3">
    <source>
        <dbReference type="Google" id="ProtNLM"/>
    </source>
</evidence>
<proteinExistence type="predicted"/>
<dbReference type="GO" id="GO:0003677">
    <property type="term" value="F:DNA binding"/>
    <property type="evidence" value="ECO:0007669"/>
    <property type="project" value="InterPro"/>
</dbReference>
<comment type="caution">
    <text evidence="1">The sequence shown here is derived from an EMBL/GenBank/DDBJ whole genome shotgun (WGS) entry which is preliminary data.</text>
</comment>
<protein>
    <recommendedName>
        <fullName evidence="3">Rha family transcriptional regulator</fullName>
    </recommendedName>
</protein>
<reference evidence="1 2" key="1">
    <citation type="journal article" date="2010" name="Int. J. Syst. Evol. Microbiol.">
        <title>Reclassification of Herbaspirillum putei as a later heterotypic synonym of Herbaspirillum huttiense, with the description of H. huttiense subsp. huttiense subsp. nov. and H. huttiense subsp. putei subsp. nov., comb. nov., and description of Herbaspirillum aquaticum sp. nov.</title>
        <authorList>
            <person name="Dobritsa A.P."/>
            <person name="Reddy M.C."/>
            <person name="Samadpour M."/>
        </authorList>
    </citation>
    <scope>NUCLEOTIDE SEQUENCE [LARGE SCALE GENOMIC DNA]</scope>
    <source>
        <strain evidence="1 2">IEH 4430</strain>
    </source>
</reference>
<dbReference type="InterPro" id="IPR010982">
    <property type="entry name" value="Lambda_DNA-bd_dom_sf"/>
</dbReference>
<evidence type="ECO:0000313" key="1">
    <source>
        <dbReference type="EMBL" id="OWY35277.1"/>
    </source>
</evidence>
<accession>A0A225SZQ0</accession>
<keyword evidence="2" id="KW-1185">Reference proteome</keyword>
<dbReference type="Proteomes" id="UP000214747">
    <property type="component" value="Unassembled WGS sequence"/>
</dbReference>
<dbReference type="SUPFAM" id="SSF47413">
    <property type="entry name" value="lambda repressor-like DNA-binding domains"/>
    <property type="match status" value="1"/>
</dbReference>
<name>A0A225SZQ0_9BURK</name>
<dbReference type="Gene3D" id="1.10.260.40">
    <property type="entry name" value="lambda repressor-like DNA-binding domains"/>
    <property type="match status" value="1"/>
</dbReference>
<evidence type="ECO:0000313" key="2">
    <source>
        <dbReference type="Proteomes" id="UP000214747"/>
    </source>
</evidence>
<dbReference type="EMBL" id="NJGV01000006">
    <property type="protein sequence ID" value="OWY35277.1"/>
    <property type="molecule type" value="Genomic_DNA"/>
</dbReference>
<organism evidence="1 2">
    <name type="scientific">Herbaspirillum aquaticum</name>
    <dbReference type="NCBI Taxonomy" id="568783"/>
    <lineage>
        <taxon>Bacteria</taxon>
        <taxon>Pseudomonadati</taxon>
        <taxon>Pseudomonadota</taxon>
        <taxon>Betaproteobacteria</taxon>
        <taxon>Burkholderiales</taxon>
        <taxon>Oxalobacteraceae</taxon>
        <taxon>Herbaspirillum</taxon>
    </lineage>
</organism>
<dbReference type="AlphaFoldDB" id="A0A225SZQ0"/>
<gene>
    <name evidence="1" type="ORF">CEJ45_08365</name>
</gene>
<dbReference type="RefSeq" id="WP_088754692.1">
    <property type="nucleotide sequence ID" value="NZ_NJGV01000006.1"/>
</dbReference>